<dbReference type="EMBL" id="DF977529">
    <property type="protein sequence ID" value="GAW27204.1"/>
    <property type="molecule type" value="Genomic_DNA"/>
</dbReference>
<evidence type="ECO:0000313" key="1">
    <source>
        <dbReference type="EMBL" id="GAW27204.1"/>
    </source>
</evidence>
<dbReference type="OrthoDB" id="5332281at2759"/>
<gene>
    <name evidence="1" type="ORF">SAMD00023353_8400240</name>
</gene>
<keyword evidence="2" id="KW-1185">Reference proteome</keyword>
<dbReference type="Proteomes" id="UP000054516">
    <property type="component" value="Unassembled WGS sequence"/>
</dbReference>
<name>A0A1S8AAS0_ROSNE</name>
<organism evidence="1">
    <name type="scientific">Rosellinia necatrix</name>
    <name type="common">White root-rot fungus</name>
    <dbReference type="NCBI Taxonomy" id="77044"/>
    <lineage>
        <taxon>Eukaryota</taxon>
        <taxon>Fungi</taxon>
        <taxon>Dikarya</taxon>
        <taxon>Ascomycota</taxon>
        <taxon>Pezizomycotina</taxon>
        <taxon>Sordariomycetes</taxon>
        <taxon>Xylariomycetidae</taxon>
        <taxon>Xylariales</taxon>
        <taxon>Xylariaceae</taxon>
        <taxon>Rosellinia</taxon>
    </lineage>
</organism>
<dbReference type="STRING" id="77044.A0A1S8AAS0"/>
<reference evidence="1" key="1">
    <citation type="submission" date="2016-03" db="EMBL/GenBank/DDBJ databases">
        <title>Draft genome sequence of Rosellinia necatrix.</title>
        <authorList>
            <person name="Kanematsu S."/>
        </authorList>
    </citation>
    <scope>NUCLEOTIDE SEQUENCE [LARGE SCALE GENOMIC DNA]</scope>
    <source>
        <strain evidence="1">W97</strain>
    </source>
</reference>
<accession>A0A1S8AAS0</accession>
<sequence length="178" mass="20198">MLVQVLDQLWRYDNQPDGSSYLPAWDAPTIFNATARDPNGQTRLVQDVTSTRVLQSLLSAALVCLGVNWYLMRNADVVPRSPTTMGNWMALLADGNLNDFLPRNTAMPLHQISRWYFGQDAVFYLGPRKSLVSGKETSVLGIYVVSEHSGLDKPIERGHGWYERVWIAFRRIELLSSR</sequence>
<protein>
    <submittedName>
        <fullName evidence="1">Uncharacterized protein</fullName>
    </submittedName>
</protein>
<proteinExistence type="predicted"/>
<dbReference type="AlphaFoldDB" id="A0A1S8AAS0"/>
<evidence type="ECO:0000313" key="2">
    <source>
        <dbReference type="Proteomes" id="UP000054516"/>
    </source>
</evidence>